<evidence type="ECO:0000256" key="4">
    <source>
        <dbReference type="ARBA" id="ARBA00022989"/>
    </source>
</evidence>
<feature type="transmembrane region" description="Helical" evidence="6">
    <location>
        <begin position="117"/>
        <end position="134"/>
    </location>
</feature>
<feature type="transmembrane region" description="Helical" evidence="6">
    <location>
        <begin position="228"/>
        <end position="250"/>
    </location>
</feature>
<feature type="transmembrane region" description="Helical" evidence="6">
    <location>
        <begin position="88"/>
        <end position="111"/>
    </location>
</feature>
<feature type="transmembrane region" description="Helical" evidence="6">
    <location>
        <begin position="262"/>
        <end position="281"/>
    </location>
</feature>
<dbReference type="InterPro" id="IPR001958">
    <property type="entry name" value="Tet-R_TetA/multi-R_MdtG-like"/>
</dbReference>
<dbReference type="Gene3D" id="1.20.1250.20">
    <property type="entry name" value="MFS general substrate transporter like domains"/>
    <property type="match status" value="1"/>
</dbReference>
<evidence type="ECO:0000256" key="5">
    <source>
        <dbReference type="ARBA" id="ARBA00023136"/>
    </source>
</evidence>
<accession>A0ABV5JHY7</accession>
<gene>
    <name evidence="8" type="ORF">ACFFUT_14885</name>
</gene>
<name>A0ABV5JHY7_9RHOB</name>
<feature type="transmembrane region" description="Helical" evidence="6">
    <location>
        <begin position="383"/>
        <end position="405"/>
    </location>
</feature>
<dbReference type="CDD" id="cd17388">
    <property type="entry name" value="MFS_TetA"/>
    <property type="match status" value="1"/>
</dbReference>
<dbReference type="SUPFAM" id="SSF103473">
    <property type="entry name" value="MFS general substrate transporter"/>
    <property type="match status" value="1"/>
</dbReference>
<feature type="transmembrane region" description="Helical" evidence="6">
    <location>
        <begin position="350"/>
        <end position="377"/>
    </location>
</feature>
<dbReference type="Proteomes" id="UP001589683">
    <property type="component" value="Unassembled WGS sequence"/>
</dbReference>
<proteinExistence type="predicted"/>
<dbReference type="InterPro" id="IPR036259">
    <property type="entry name" value="MFS_trans_sf"/>
</dbReference>
<keyword evidence="5 6" id="KW-0472">Membrane</keyword>
<reference evidence="8 9" key="1">
    <citation type="submission" date="2024-09" db="EMBL/GenBank/DDBJ databases">
        <authorList>
            <person name="Sun Q."/>
            <person name="Mori K."/>
        </authorList>
    </citation>
    <scope>NUCLEOTIDE SEQUENCE [LARGE SCALE GENOMIC DNA]</scope>
    <source>
        <strain evidence="8 9">CECT 8726</strain>
    </source>
</reference>
<feature type="transmembrane region" description="Helical" evidence="6">
    <location>
        <begin position="20"/>
        <end position="39"/>
    </location>
</feature>
<comment type="caution">
    <text evidence="8">The sequence shown here is derived from an EMBL/GenBank/DDBJ whole genome shotgun (WGS) entry which is preliminary data.</text>
</comment>
<evidence type="ECO:0000256" key="1">
    <source>
        <dbReference type="ARBA" id="ARBA00004141"/>
    </source>
</evidence>
<dbReference type="PANTHER" id="PTHR23504:SF15">
    <property type="entry name" value="MAJOR FACILITATOR SUPERFAMILY (MFS) PROFILE DOMAIN-CONTAINING PROTEIN"/>
    <property type="match status" value="1"/>
</dbReference>
<feature type="transmembrane region" description="Helical" evidence="6">
    <location>
        <begin position="146"/>
        <end position="170"/>
    </location>
</feature>
<dbReference type="InterPro" id="IPR020846">
    <property type="entry name" value="MFS_dom"/>
</dbReference>
<evidence type="ECO:0000256" key="3">
    <source>
        <dbReference type="ARBA" id="ARBA00022692"/>
    </source>
</evidence>
<dbReference type="InterPro" id="IPR011701">
    <property type="entry name" value="MFS"/>
</dbReference>
<feature type="transmembrane region" description="Helical" evidence="6">
    <location>
        <begin position="317"/>
        <end position="338"/>
    </location>
</feature>
<feature type="transmembrane region" description="Helical" evidence="6">
    <location>
        <begin position="176"/>
        <end position="194"/>
    </location>
</feature>
<sequence length="417" mass="44287">MRTSGPRAEQTMSNRLPMLFILITLMIDSMGIGLIMPVMPDLIIDVQGGDLASAAIWGGVLATSFAVMQFLFSPVVGSLSDRFGRRPVLLISLAVMALDYAVMAIAGTIWLLFVGRIIGGITAATQSTASAFVADISAPEKKAQNFGLMSAAFGVGFVIGPMFGGLLSTFGPRAPFVAAAALAGLNFAFGYFVLPETVTDRIRRPFMWRRANPFGAFKNIGNLPGLKGLLVVYFLYQIAFFVYPAIWSYFTQERFGWEPVMVGYSLAAFGVSIAIVQGGLIRLIIPRLGESRTVIIGFLFNMIACLAIGTITNGWVVLALTPLTALGAIAGPAMQGIISRIAGDDQQGELQGVLASVAAIGTILSPLIMTSTFSYFSNPAAPIYLPGAPFLLSMVLMGLCAFVFLATSRRSVATSTP</sequence>
<organism evidence="8 9">
    <name type="scientific">Pseudohalocynthiibacter aestuariivivens</name>
    <dbReference type="NCBI Taxonomy" id="1591409"/>
    <lineage>
        <taxon>Bacteria</taxon>
        <taxon>Pseudomonadati</taxon>
        <taxon>Pseudomonadota</taxon>
        <taxon>Alphaproteobacteria</taxon>
        <taxon>Rhodobacterales</taxon>
        <taxon>Paracoccaceae</taxon>
        <taxon>Pseudohalocynthiibacter</taxon>
    </lineage>
</organism>
<keyword evidence="3 6" id="KW-0812">Transmembrane</keyword>
<dbReference type="PANTHER" id="PTHR23504">
    <property type="entry name" value="MAJOR FACILITATOR SUPERFAMILY DOMAIN-CONTAINING PROTEIN 10"/>
    <property type="match status" value="1"/>
</dbReference>
<keyword evidence="9" id="KW-1185">Reference proteome</keyword>
<evidence type="ECO:0000256" key="2">
    <source>
        <dbReference type="ARBA" id="ARBA00022448"/>
    </source>
</evidence>
<protein>
    <submittedName>
        <fullName evidence="8">TCR/Tet family MFS transporter</fullName>
    </submittedName>
</protein>
<evidence type="ECO:0000259" key="7">
    <source>
        <dbReference type="PROSITE" id="PS50850"/>
    </source>
</evidence>
<dbReference type="Pfam" id="PF07690">
    <property type="entry name" value="MFS_1"/>
    <property type="match status" value="1"/>
</dbReference>
<evidence type="ECO:0000313" key="8">
    <source>
        <dbReference type="EMBL" id="MFB9233074.1"/>
    </source>
</evidence>
<feature type="transmembrane region" description="Helical" evidence="6">
    <location>
        <begin position="51"/>
        <end position="76"/>
    </location>
</feature>
<comment type="subcellular location">
    <subcellularLocation>
        <location evidence="1">Membrane</location>
        <topology evidence="1">Multi-pass membrane protein</topology>
    </subcellularLocation>
</comment>
<evidence type="ECO:0000313" key="9">
    <source>
        <dbReference type="Proteomes" id="UP001589683"/>
    </source>
</evidence>
<dbReference type="PROSITE" id="PS50850">
    <property type="entry name" value="MFS"/>
    <property type="match status" value="1"/>
</dbReference>
<keyword evidence="2" id="KW-0813">Transport</keyword>
<feature type="domain" description="Major facilitator superfamily (MFS) profile" evidence="7">
    <location>
        <begin position="17"/>
        <end position="410"/>
    </location>
</feature>
<keyword evidence="4 6" id="KW-1133">Transmembrane helix</keyword>
<dbReference type="PRINTS" id="PR01035">
    <property type="entry name" value="TCRTETA"/>
</dbReference>
<feature type="transmembrane region" description="Helical" evidence="6">
    <location>
        <begin position="293"/>
        <end position="311"/>
    </location>
</feature>
<dbReference type="RefSeq" id="WP_343229457.1">
    <property type="nucleotide sequence ID" value="NZ_JAGFNU010000006.1"/>
</dbReference>
<evidence type="ECO:0000256" key="6">
    <source>
        <dbReference type="SAM" id="Phobius"/>
    </source>
</evidence>
<dbReference type="EMBL" id="JBHMEA010000048">
    <property type="protein sequence ID" value="MFB9233074.1"/>
    <property type="molecule type" value="Genomic_DNA"/>
</dbReference>